<dbReference type="Proteomes" id="UP000008311">
    <property type="component" value="Unassembled WGS sequence"/>
</dbReference>
<proteinExistence type="predicted"/>
<gene>
    <name evidence="1" type="ORF">RCOM_1243440</name>
</gene>
<reference evidence="2" key="1">
    <citation type="journal article" date="2010" name="Nat. Biotechnol.">
        <title>Draft genome sequence of the oilseed species Ricinus communis.</title>
        <authorList>
            <person name="Chan A.P."/>
            <person name="Crabtree J."/>
            <person name="Zhao Q."/>
            <person name="Lorenzi H."/>
            <person name="Orvis J."/>
            <person name="Puiu D."/>
            <person name="Melake-Berhan A."/>
            <person name="Jones K.M."/>
            <person name="Redman J."/>
            <person name="Chen G."/>
            <person name="Cahoon E.B."/>
            <person name="Gedil M."/>
            <person name="Stanke M."/>
            <person name="Haas B.J."/>
            <person name="Wortman J.R."/>
            <person name="Fraser-Liggett C.M."/>
            <person name="Ravel J."/>
            <person name="Rabinowicz P.D."/>
        </authorList>
    </citation>
    <scope>NUCLEOTIDE SEQUENCE [LARGE SCALE GENOMIC DNA]</scope>
    <source>
        <strain evidence="2">cv. Hale</strain>
    </source>
</reference>
<dbReference type="InParanoid" id="B9RSH7"/>
<dbReference type="AlphaFoldDB" id="B9RSH7"/>
<dbReference type="EMBL" id="EQ973810">
    <property type="protein sequence ID" value="EEF45715.1"/>
    <property type="molecule type" value="Genomic_DNA"/>
</dbReference>
<protein>
    <submittedName>
        <fullName evidence="1">Uncharacterized protein</fullName>
    </submittedName>
</protein>
<name>B9RSH7_RICCO</name>
<sequence>MNSIGTSISSFHSQSAITDIVVAVVVMQLPPPIDPDTIGAHEYQPILAKFI</sequence>
<accession>B9RSH7</accession>
<organism evidence="1 2">
    <name type="scientific">Ricinus communis</name>
    <name type="common">Castor bean</name>
    <dbReference type="NCBI Taxonomy" id="3988"/>
    <lineage>
        <taxon>Eukaryota</taxon>
        <taxon>Viridiplantae</taxon>
        <taxon>Streptophyta</taxon>
        <taxon>Embryophyta</taxon>
        <taxon>Tracheophyta</taxon>
        <taxon>Spermatophyta</taxon>
        <taxon>Magnoliopsida</taxon>
        <taxon>eudicotyledons</taxon>
        <taxon>Gunneridae</taxon>
        <taxon>Pentapetalae</taxon>
        <taxon>rosids</taxon>
        <taxon>fabids</taxon>
        <taxon>Malpighiales</taxon>
        <taxon>Euphorbiaceae</taxon>
        <taxon>Acalyphoideae</taxon>
        <taxon>Acalypheae</taxon>
        <taxon>Ricinus</taxon>
    </lineage>
</organism>
<evidence type="ECO:0000313" key="2">
    <source>
        <dbReference type="Proteomes" id="UP000008311"/>
    </source>
</evidence>
<evidence type="ECO:0000313" key="1">
    <source>
        <dbReference type="EMBL" id="EEF45715.1"/>
    </source>
</evidence>
<keyword evidence="2" id="KW-1185">Reference proteome</keyword>